<dbReference type="InterPro" id="IPR013815">
    <property type="entry name" value="ATP_grasp_subdomain_1"/>
</dbReference>
<dbReference type="Gene3D" id="3.30.470.20">
    <property type="entry name" value="ATP-grasp fold, B domain"/>
    <property type="match status" value="1"/>
</dbReference>
<gene>
    <name evidence="1" type="ORF">J2Z37_000266</name>
</gene>
<dbReference type="SUPFAM" id="SSF56059">
    <property type="entry name" value="Glutathione synthetase ATP-binding domain-like"/>
    <property type="match status" value="1"/>
</dbReference>
<keyword evidence="2" id="KW-1185">Reference proteome</keyword>
<organism evidence="1 2">
    <name type="scientific">Ammoniphilus resinae</name>
    <dbReference type="NCBI Taxonomy" id="861532"/>
    <lineage>
        <taxon>Bacteria</taxon>
        <taxon>Bacillati</taxon>
        <taxon>Bacillota</taxon>
        <taxon>Bacilli</taxon>
        <taxon>Bacillales</taxon>
        <taxon>Paenibacillaceae</taxon>
        <taxon>Aneurinibacillus group</taxon>
        <taxon>Ammoniphilus</taxon>
    </lineage>
</organism>
<dbReference type="Proteomes" id="UP001519343">
    <property type="component" value="Unassembled WGS sequence"/>
</dbReference>
<evidence type="ECO:0000313" key="2">
    <source>
        <dbReference type="Proteomes" id="UP001519343"/>
    </source>
</evidence>
<evidence type="ECO:0000313" key="1">
    <source>
        <dbReference type="EMBL" id="MBP1930279.1"/>
    </source>
</evidence>
<reference evidence="1 2" key="1">
    <citation type="submission" date="2021-03" db="EMBL/GenBank/DDBJ databases">
        <title>Genomic Encyclopedia of Type Strains, Phase IV (KMG-IV): sequencing the most valuable type-strain genomes for metagenomic binning, comparative biology and taxonomic classification.</title>
        <authorList>
            <person name="Goeker M."/>
        </authorList>
    </citation>
    <scope>NUCLEOTIDE SEQUENCE [LARGE SCALE GENOMIC DNA]</scope>
    <source>
        <strain evidence="1 2">DSM 24738</strain>
    </source>
</reference>
<dbReference type="InterPro" id="IPR026838">
    <property type="entry name" value="YheC/D"/>
</dbReference>
<proteinExistence type="predicted"/>
<dbReference type="EMBL" id="JAGGKT010000001">
    <property type="protein sequence ID" value="MBP1930279.1"/>
    <property type="molecule type" value="Genomic_DNA"/>
</dbReference>
<accession>A0ABS4GJ40</accession>
<protein>
    <submittedName>
        <fullName evidence="1">Glutathione synthase/RimK-type ligase-like ATP-grasp enzyme</fullName>
    </submittedName>
</protein>
<sequence length="369" mass="42440">MKTKPMLGIMTIHAPGIPPFPEKSFYKQIVQTGQSEGIPVIIFHPNAIDEQTQTVKGYTLNQAGNWMSVTTSLPAFIYDRCFYIGKGLNRRYKPYVLKLKENKNIQFLGLGLKGKWQLYQMVSAHPVLSQFLPHTDILNRNKQLSDWLNRYKSIILKPINGSLGMGIIKITEKSGRAYDIEGRDLLNKSFQSSVSNLSSLYQFIQPFIRRWKYLIQPYLTLTSKQGVPFDMRIFMQKDGTGQWISIGKAVRIGQKNSITSNLHGGGKACCFRDFLDRNYNREQIEGILSRVKILEELLPPYIESQHGQLLELGIDTGIDQDGRVWLLEVNSKPGRQIFEQINDQDALRKSQINPVYYARYLMQTRSRRI</sequence>
<comment type="caution">
    <text evidence="1">The sequence shown here is derived from an EMBL/GenBank/DDBJ whole genome shotgun (WGS) entry which is preliminary data.</text>
</comment>
<dbReference type="Gene3D" id="3.30.1490.20">
    <property type="entry name" value="ATP-grasp fold, A domain"/>
    <property type="match status" value="1"/>
</dbReference>
<dbReference type="RefSeq" id="WP_209808165.1">
    <property type="nucleotide sequence ID" value="NZ_JAGGKT010000001.1"/>
</dbReference>
<name>A0ABS4GJ40_9BACL</name>
<dbReference type="Pfam" id="PF14398">
    <property type="entry name" value="ATPgrasp_YheCD"/>
    <property type="match status" value="1"/>
</dbReference>